<organism evidence="2 3">
    <name type="scientific">Cuscuta epithymum</name>
    <dbReference type="NCBI Taxonomy" id="186058"/>
    <lineage>
        <taxon>Eukaryota</taxon>
        <taxon>Viridiplantae</taxon>
        <taxon>Streptophyta</taxon>
        <taxon>Embryophyta</taxon>
        <taxon>Tracheophyta</taxon>
        <taxon>Spermatophyta</taxon>
        <taxon>Magnoliopsida</taxon>
        <taxon>eudicotyledons</taxon>
        <taxon>Gunneridae</taxon>
        <taxon>Pentapetalae</taxon>
        <taxon>asterids</taxon>
        <taxon>lamiids</taxon>
        <taxon>Solanales</taxon>
        <taxon>Convolvulaceae</taxon>
        <taxon>Cuscuteae</taxon>
        <taxon>Cuscuta</taxon>
        <taxon>Cuscuta subgen. Cuscuta</taxon>
    </lineage>
</organism>
<reference evidence="2" key="1">
    <citation type="submission" date="2022-07" db="EMBL/GenBank/DDBJ databases">
        <authorList>
            <person name="Macas J."/>
            <person name="Novak P."/>
            <person name="Neumann P."/>
        </authorList>
    </citation>
    <scope>NUCLEOTIDE SEQUENCE</scope>
</reference>
<dbReference type="AlphaFoldDB" id="A0AAV0DP54"/>
<dbReference type="Proteomes" id="UP001152523">
    <property type="component" value="Unassembled WGS sequence"/>
</dbReference>
<evidence type="ECO:0000313" key="3">
    <source>
        <dbReference type="Proteomes" id="UP001152523"/>
    </source>
</evidence>
<keyword evidence="3" id="KW-1185">Reference proteome</keyword>
<accession>A0AAV0DP54</accession>
<dbReference type="EMBL" id="CAMAPF010000121">
    <property type="protein sequence ID" value="CAH9103286.1"/>
    <property type="molecule type" value="Genomic_DNA"/>
</dbReference>
<evidence type="ECO:0000256" key="1">
    <source>
        <dbReference type="SAM" id="MobiDB-lite"/>
    </source>
</evidence>
<name>A0AAV0DP54_9ASTE</name>
<feature type="compositionally biased region" description="Polar residues" evidence="1">
    <location>
        <begin position="58"/>
        <end position="78"/>
    </location>
</feature>
<evidence type="ECO:0000313" key="2">
    <source>
        <dbReference type="EMBL" id="CAH9103286.1"/>
    </source>
</evidence>
<gene>
    <name evidence="2" type="ORF">CEPIT_LOCUS16374</name>
</gene>
<comment type="caution">
    <text evidence="2">The sequence shown here is derived from an EMBL/GenBank/DDBJ whole genome shotgun (WGS) entry which is preliminary data.</text>
</comment>
<protein>
    <submittedName>
        <fullName evidence="2">Uncharacterized protein</fullName>
    </submittedName>
</protein>
<sequence length="156" mass="17353">MQEFRVNDAQPGGTSTIKGVDGDNMKLEKCVLCKIYKNVDNSTREGARQNEDLELDTQHGQSIAPNNDDVTVTNSGQATDEDKSYDQPMPQNDRANDGGTSVYDVTVTNSDQTTNEDKRYDQTMPPNDRAIEEGTSVYDVTVTNSDQTTDEDKRYN</sequence>
<feature type="region of interest" description="Disordered" evidence="1">
    <location>
        <begin position="46"/>
        <end position="156"/>
    </location>
</feature>
<feature type="region of interest" description="Disordered" evidence="1">
    <location>
        <begin position="1"/>
        <end position="21"/>
    </location>
</feature>
<proteinExistence type="predicted"/>
<feature type="non-terminal residue" evidence="2">
    <location>
        <position position="156"/>
    </location>
</feature>